<feature type="region of interest" description="Disordered" evidence="3">
    <location>
        <begin position="194"/>
        <end position="213"/>
    </location>
</feature>
<dbReference type="Gene3D" id="6.10.250.3150">
    <property type="match status" value="1"/>
</dbReference>
<dbReference type="Proteomes" id="UP000178485">
    <property type="component" value="Chromosome i"/>
</dbReference>
<feature type="compositionally biased region" description="Low complexity" evidence="3">
    <location>
        <begin position="277"/>
        <end position="286"/>
    </location>
</feature>
<sequence length="440" mass="50548">MKKTVAIGLFVVFASGLFSQTPQIDQLQRQQKLLQEEIRNTNKLFLDVKKEATTILQRINLINKQIAARKEMMRLQHQEIAALEKEQSRLELEIRRLNEELKEKQESYAKAIRVMQASRYRQNEIFFVLSGKSFGESLRRMQYLRDYSRWRRSQAEEIKQQNLLLGARKDELAKARSSKQAVLDSLKAEQMRLQKEEQLRQSEMATTKGKQRELQKILQDKQQQARKLDLQIEKLIAEEVARQEREAEARRKREADAAAARARRETGKESTSRETAAKPAKPVAKQPEPKIEKAAAADETFNLSRNFIANRGKLPMPVTGTASIVGSFGQRKHSEWNITTNSNGIDIQAQQGAAIRTVFEGEVSKVFSVPGYNTCVIVRHGDYYTFYGNIYDLFVKPGDKLKAGDHLGRIFTDPDTGVATMHFQLWQKTTKLDPAPWLKR</sequence>
<evidence type="ECO:0000256" key="3">
    <source>
        <dbReference type="SAM" id="MobiDB-lite"/>
    </source>
</evidence>
<accession>A0A1G4G4J1</accession>
<evidence type="ECO:0000256" key="1">
    <source>
        <dbReference type="ARBA" id="ARBA00022729"/>
    </source>
</evidence>
<organism evidence="5 6">
    <name type="scientific">Petrimonas mucosa</name>
    <dbReference type="NCBI Taxonomy" id="1642646"/>
    <lineage>
        <taxon>Bacteria</taxon>
        <taxon>Pseudomonadati</taxon>
        <taxon>Bacteroidota</taxon>
        <taxon>Bacteroidia</taxon>
        <taxon>Bacteroidales</taxon>
        <taxon>Dysgonomonadaceae</taxon>
        <taxon>Petrimonas</taxon>
    </lineage>
</organism>
<evidence type="ECO:0000313" key="6">
    <source>
        <dbReference type="Proteomes" id="UP000178485"/>
    </source>
</evidence>
<dbReference type="EMBL" id="LT608328">
    <property type="protein sequence ID" value="SCM55888.1"/>
    <property type="molecule type" value="Genomic_DNA"/>
</dbReference>
<evidence type="ECO:0000259" key="4">
    <source>
        <dbReference type="Pfam" id="PF01551"/>
    </source>
</evidence>
<gene>
    <name evidence="5" type="ORF">ING2E5A_0620</name>
</gene>
<keyword evidence="6" id="KW-1185">Reference proteome</keyword>
<feature type="region of interest" description="Disordered" evidence="3">
    <location>
        <begin position="246"/>
        <end position="292"/>
    </location>
</feature>
<dbReference type="PANTHER" id="PTHR21666">
    <property type="entry name" value="PEPTIDASE-RELATED"/>
    <property type="match status" value="1"/>
</dbReference>
<keyword evidence="1" id="KW-0732">Signal</keyword>
<feature type="coiled-coil region" evidence="2">
    <location>
        <begin position="73"/>
        <end position="114"/>
    </location>
</feature>
<dbReference type="RefSeq" id="WP_071136128.1">
    <property type="nucleotide sequence ID" value="NZ_DUQN01000112.1"/>
</dbReference>
<dbReference type="STRING" id="1642646.ING2E5A_0620"/>
<dbReference type="SUPFAM" id="SSF51261">
    <property type="entry name" value="Duplicated hybrid motif"/>
    <property type="match status" value="1"/>
</dbReference>
<proteinExistence type="predicted"/>
<dbReference type="AlphaFoldDB" id="A0A1G4G4J1"/>
<feature type="domain" description="M23ase beta-sheet core" evidence="4">
    <location>
        <begin position="341"/>
        <end position="434"/>
    </location>
</feature>
<reference evidence="5 6" key="1">
    <citation type="submission" date="2016-08" db="EMBL/GenBank/DDBJ databases">
        <authorList>
            <person name="Seilhamer J.J."/>
        </authorList>
    </citation>
    <scope>NUCLEOTIDE SEQUENCE [LARGE SCALE GENOMIC DNA]</scope>
    <source>
        <strain evidence="5">ING2-E5A</strain>
    </source>
</reference>
<dbReference type="CDD" id="cd12797">
    <property type="entry name" value="M23_peptidase"/>
    <property type="match status" value="1"/>
</dbReference>
<evidence type="ECO:0000256" key="2">
    <source>
        <dbReference type="SAM" id="Coils"/>
    </source>
</evidence>
<dbReference type="InterPro" id="IPR050570">
    <property type="entry name" value="Cell_wall_metabolism_enzyme"/>
</dbReference>
<evidence type="ECO:0000313" key="5">
    <source>
        <dbReference type="EMBL" id="SCM55888.1"/>
    </source>
</evidence>
<dbReference type="PANTHER" id="PTHR21666:SF289">
    <property type="entry name" value="L-ALA--D-GLU ENDOPEPTIDASE"/>
    <property type="match status" value="1"/>
</dbReference>
<name>A0A1G4G4J1_9BACT</name>
<dbReference type="KEGG" id="pmuc:ING2E5A_0620"/>
<protein>
    <recommendedName>
        <fullName evidence="4">M23ase beta-sheet core domain-containing protein</fullName>
    </recommendedName>
</protein>
<keyword evidence="2" id="KW-0175">Coiled coil</keyword>
<dbReference type="GO" id="GO:0004222">
    <property type="term" value="F:metalloendopeptidase activity"/>
    <property type="evidence" value="ECO:0007669"/>
    <property type="project" value="TreeGrafter"/>
</dbReference>
<dbReference type="InterPro" id="IPR016047">
    <property type="entry name" value="M23ase_b-sheet_dom"/>
</dbReference>
<dbReference type="Gene3D" id="2.70.70.10">
    <property type="entry name" value="Glucose Permease (Domain IIA)"/>
    <property type="match status" value="1"/>
</dbReference>
<dbReference type="InterPro" id="IPR011055">
    <property type="entry name" value="Dup_hybrid_motif"/>
</dbReference>
<dbReference type="Pfam" id="PF01551">
    <property type="entry name" value="Peptidase_M23"/>
    <property type="match status" value="1"/>
</dbReference>
<feature type="compositionally biased region" description="Basic and acidic residues" evidence="3">
    <location>
        <begin position="246"/>
        <end position="276"/>
    </location>
</feature>